<dbReference type="GO" id="GO:0085020">
    <property type="term" value="P:protein K6-linked ubiquitination"/>
    <property type="evidence" value="ECO:0007669"/>
    <property type="project" value="TreeGrafter"/>
</dbReference>
<evidence type="ECO:0000313" key="4">
    <source>
        <dbReference type="EMBL" id="KAK2163779.1"/>
    </source>
</evidence>
<dbReference type="EMBL" id="JAODUP010000074">
    <property type="protein sequence ID" value="KAK2163779.1"/>
    <property type="molecule type" value="Genomic_DNA"/>
</dbReference>
<sequence length="292" mass="32120">MASRLAEKERAIIRELHDAVERKDVTRLRHLLPSDGDAAKRLCSIELKPYGNLLHHAAGIGDLDTVKVILDTGIDVNGRHVDSDVTQAQTALHIAALAGRCDVIDALLSRGADADAHESEGLTPLHCACSGNDVQSVRSLIDAGAQVNAADSKGQLPIQRSVLRSSDDVILELISRGADIHVVDEHKQTLLHYAVEWEREEFIQKFIESGLSPNARDTDGKTPLHLAENDRIRILLIQKGADADLRDEKGKRAIERKVDTQSDDYRRIRDMLEKQLSVADPSELPEPSVGEI</sequence>
<evidence type="ECO:0000313" key="5">
    <source>
        <dbReference type="Proteomes" id="UP001208570"/>
    </source>
</evidence>
<evidence type="ECO:0000256" key="1">
    <source>
        <dbReference type="ARBA" id="ARBA00022737"/>
    </source>
</evidence>
<accession>A0AAD9NE19</accession>
<evidence type="ECO:0008006" key="6">
    <source>
        <dbReference type="Google" id="ProtNLM"/>
    </source>
</evidence>
<dbReference type="GO" id="GO:0070531">
    <property type="term" value="C:BRCA1-A complex"/>
    <property type="evidence" value="ECO:0007669"/>
    <property type="project" value="TreeGrafter"/>
</dbReference>
<dbReference type="Proteomes" id="UP001208570">
    <property type="component" value="Unassembled WGS sequence"/>
</dbReference>
<name>A0AAD9NE19_9ANNE</name>
<dbReference type="InterPro" id="IPR036770">
    <property type="entry name" value="Ankyrin_rpt-contain_sf"/>
</dbReference>
<feature type="repeat" description="ANK" evidence="3">
    <location>
        <begin position="54"/>
        <end position="81"/>
    </location>
</feature>
<dbReference type="AlphaFoldDB" id="A0AAD9NE19"/>
<dbReference type="PRINTS" id="PR01415">
    <property type="entry name" value="ANKYRIN"/>
</dbReference>
<evidence type="ECO:0000256" key="2">
    <source>
        <dbReference type="ARBA" id="ARBA00023043"/>
    </source>
</evidence>
<dbReference type="PROSITE" id="PS50088">
    <property type="entry name" value="ANK_REPEAT"/>
    <property type="match status" value="5"/>
</dbReference>
<dbReference type="PROSITE" id="PS50297">
    <property type="entry name" value="ANK_REP_REGION"/>
    <property type="match status" value="2"/>
</dbReference>
<keyword evidence="2 3" id="KW-0040">ANK repeat</keyword>
<dbReference type="Gene3D" id="1.25.40.20">
    <property type="entry name" value="Ankyrin repeat-containing domain"/>
    <property type="match status" value="2"/>
</dbReference>
<dbReference type="SUPFAM" id="SSF48403">
    <property type="entry name" value="Ankyrin repeat"/>
    <property type="match status" value="1"/>
</dbReference>
<feature type="repeat" description="ANK" evidence="3">
    <location>
        <begin position="186"/>
        <end position="218"/>
    </location>
</feature>
<dbReference type="GO" id="GO:0031436">
    <property type="term" value="C:BRCA1-BARD1 complex"/>
    <property type="evidence" value="ECO:0007669"/>
    <property type="project" value="TreeGrafter"/>
</dbReference>
<evidence type="ECO:0000256" key="3">
    <source>
        <dbReference type="PROSITE-ProRule" id="PRU00023"/>
    </source>
</evidence>
<organism evidence="4 5">
    <name type="scientific">Paralvinella palmiformis</name>
    <dbReference type="NCBI Taxonomy" id="53620"/>
    <lineage>
        <taxon>Eukaryota</taxon>
        <taxon>Metazoa</taxon>
        <taxon>Spiralia</taxon>
        <taxon>Lophotrochozoa</taxon>
        <taxon>Annelida</taxon>
        <taxon>Polychaeta</taxon>
        <taxon>Sedentaria</taxon>
        <taxon>Canalipalpata</taxon>
        <taxon>Terebellida</taxon>
        <taxon>Terebelliformia</taxon>
        <taxon>Alvinellidae</taxon>
        <taxon>Paralvinella</taxon>
    </lineage>
</organism>
<dbReference type="Pfam" id="PF00023">
    <property type="entry name" value="Ank"/>
    <property type="match status" value="1"/>
</dbReference>
<feature type="repeat" description="ANK" evidence="3">
    <location>
        <begin position="87"/>
        <end position="119"/>
    </location>
</feature>
<reference evidence="4" key="1">
    <citation type="journal article" date="2023" name="Mol. Biol. Evol.">
        <title>Third-Generation Sequencing Reveals the Adaptive Role of the Epigenome in Three Deep-Sea Polychaetes.</title>
        <authorList>
            <person name="Perez M."/>
            <person name="Aroh O."/>
            <person name="Sun Y."/>
            <person name="Lan Y."/>
            <person name="Juniper S.K."/>
            <person name="Young C.R."/>
            <person name="Angers B."/>
            <person name="Qian P.Y."/>
        </authorList>
    </citation>
    <scope>NUCLEOTIDE SEQUENCE</scope>
    <source>
        <strain evidence="4">P08H-3</strain>
    </source>
</reference>
<dbReference type="InterPro" id="IPR002110">
    <property type="entry name" value="Ankyrin_rpt"/>
</dbReference>
<dbReference type="SMART" id="SM00248">
    <property type="entry name" value="ANK"/>
    <property type="match status" value="6"/>
</dbReference>
<keyword evidence="1" id="KW-0677">Repeat</keyword>
<comment type="caution">
    <text evidence="4">The sequence shown here is derived from an EMBL/GenBank/DDBJ whole genome shotgun (WGS) entry which is preliminary data.</text>
</comment>
<protein>
    <recommendedName>
        <fullName evidence="6">Ankyrin repeat protein</fullName>
    </recommendedName>
</protein>
<feature type="repeat" description="ANK" evidence="3">
    <location>
        <begin position="120"/>
        <end position="152"/>
    </location>
</feature>
<gene>
    <name evidence="4" type="ORF">LSH36_74g05022</name>
</gene>
<feature type="repeat" description="ANK" evidence="3">
    <location>
        <begin position="153"/>
        <end position="185"/>
    </location>
</feature>
<dbReference type="Pfam" id="PF12796">
    <property type="entry name" value="Ank_2"/>
    <property type="match status" value="2"/>
</dbReference>
<dbReference type="PANTHER" id="PTHR24171">
    <property type="entry name" value="ANKYRIN REPEAT DOMAIN-CONTAINING PROTEIN 39-RELATED"/>
    <property type="match status" value="1"/>
</dbReference>
<keyword evidence="5" id="KW-1185">Reference proteome</keyword>
<proteinExistence type="predicted"/>
<dbReference type="GO" id="GO:0004842">
    <property type="term" value="F:ubiquitin-protein transferase activity"/>
    <property type="evidence" value="ECO:0007669"/>
    <property type="project" value="TreeGrafter"/>
</dbReference>
<dbReference type="PANTHER" id="PTHR24171:SF8">
    <property type="entry name" value="BRCA1-ASSOCIATED RING DOMAIN PROTEIN 1"/>
    <property type="match status" value="1"/>
</dbReference>